<dbReference type="PANTHER" id="PTHR10795">
    <property type="entry name" value="PROPROTEIN CONVERTASE SUBTILISIN/KEXIN"/>
    <property type="match status" value="1"/>
</dbReference>
<dbReference type="PROSITE" id="PS51892">
    <property type="entry name" value="SUBTILASE"/>
    <property type="match status" value="2"/>
</dbReference>
<name>W9RZJ2_9ROSA</name>
<gene>
    <name evidence="14" type="ORF">L484_010382</name>
</gene>
<feature type="active site" description="Charge relay system" evidence="8 9">
    <location>
        <position position="913"/>
    </location>
</feature>
<evidence type="ECO:0000259" key="13">
    <source>
        <dbReference type="Pfam" id="PF17766"/>
    </source>
</evidence>
<dbReference type="Gene3D" id="3.50.30.30">
    <property type="match status" value="2"/>
</dbReference>
<feature type="domain" description="Peptidase S8/S53" evidence="11">
    <location>
        <begin position="129"/>
        <end position="588"/>
    </location>
</feature>
<dbReference type="GO" id="GO:0004252">
    <property type="term" value="F:serine-type endopeptidase activity"/>
    <property type="evidence" value="ECO:0007669"/>
    <property type="project" value="UniProtKB-UniRule"/>
</dbReference>
<protein>
    <recommendedName>
        <fullName evidence="16">Cucumisin</fullName>
    </recommendedName>
</protein>
<evidence type="ECO:0000259" key="12">
    <source>
        <dbReference type="Pfam" id="PF05922"/>
    </source>
</evidence>
<dbReference type="InterPro" id="IPR010259">
    <property type="entry name" value="S8pro/Inhibitor_I9"/>
</dbReference>
<dbReference type="InterPro" id="IPR036852">
    <property type="entry name" value="Peptidase_S8/S53_dom_sf"/>
</dbReference>
<evidence type="ECO:0000256" key="7">
    <source>
        <dbReference type="ARBA" id="ARBA00022825"/>
    </source>
</evidence>
<keyword evidence="7 9" id="KW-0720">Serine protease</keyword>
<keyword evidence="5 10" id="KW-0732">Signal</keyword>
<feature type="chain" id="PRO_5004929031" description="Cucumisin" evidence="10">
    <location>
        <begin position="26"/>
        <end position="1464"/>
    </location>
</feature>
<feature type="domain" description="Inhibitor I9" evidence="12">
    <location>
        <begin position="32"/>
        <end position="108"/>
    </location>
</feature>
<sequence>MALSWFLLLSLTISTLLNIGLYSAAQDDRKAYIVYMGDSPKDEVSMAQLHVNMLQNVVGSDIAPASRLHSYKRSFNGFVAKLTGKEAQEMAGKEGVVSVFPSEKQELHTTRSWDFIGFPQQVKRSTLESDIIIGVIDTGIWPQSSSFDDKGFGPPPSKWKGSCQVSSNFSCNNKIIGAKYYKSDGFFVKGEILSPLDSDGHGTHTASAAAGGLVSGASLFGFGLGTARGGVPSARLAVYKVCWPYEGCQDADILAAFDDAIADGVDIISVSLGSSARDYFQNSIAIGAFHAMRKGILTSTSAGNNPSSLTNFSPWSISVAASTMDRNFVTNVQLGNDKIYEGTSINTFDMKNKQFPVIYGGDAPNTTANYDSSFSSRFDFDGHSFDETLRYCLGDSLDKNLVKGKIVLCDGYTLGTGAQSAGAVGVVMSGGASGKLADTYPLPLSSLSLEDSAKLYIYLNSSRKPTASIWKSKEKSDKLDPYIASYSSRGPNPITPNILKPNLAAPGAYILAAWPLYIPVSRIEGDNRIAAYNILSGTSMACPHASAAAAYVKSFHPTWSPAAIKSSLMTTAKPMTADLNSEAEFAYGSGLINPLKAAYPGLVYDIDENDYVNFLCGRYNAKLLKIITGNSKSSCSKGGDGTASDLNYPAFVVSASPLESINHVFNRTVTNVGSPTSTYKANLVAPPGLKITVNPSVLSFTSVGEKLSYAVTVQGTVDRKVVVSASLVWDDGACQVRSPIVPYIVYMGDLPKDEVSTSPLHFNMLQKVIDKSHIVAGSLLRSYKRSFNGFAAKLTKEEAQKMARMEGVVSVFPNRKKKLHTTRSWNFIGFPQQVKRSTVESDIIIGMFDSGIWPESSSFDDKGFGPPPSKWKGTCEVPSNFTCNNKIIGAKYYRSIGEYRQNDIKSPRDSGGHGTHTASTAAGAAVGTASLSGFAHGTARGGVPSARLAVYKICWNDEECYDVDILAAFDDAIADGVDIISASLGGFDPDNYFTNSIAIGSLHAVRKGILTSVSAGNGGPSLASVTNFSPWILSVAASTIDRQFFTKVQLGDHKIYEGISINTFDLNNKTFPLIYGGDFPNKTKGDYELLSRYCEKNSLDKNRVKGKIVFCDRISDSVGQEAFRAGAAGVIFQGRLAGDVVNSFALPATYLSVRHAAKIYMYMNSTRKPIASIWRSTEARNRLAPYIPAFSSRGPNPVSPNILKPDLAAPGVQILAAWSPIAPISFVLGDERTEAYNIITGTSMACPHASAAAAYVKSFHPSWSPAAIKSSLMTTGKGLIPTGEYNLTTHPMSTNLNPEGEFAYGSGQINPVKALSPGLLYDVEEIDYVKFLCGQGYDTKTLRIITADKSSCSLSEEINGSARDLNYPAFALTVSSSESVSHVFSRTVTNVGSPNSTYKANLAAPEGLKITVKPSVLRFTSVGQKLSYELKVKGIVDKFVESASLVWDDGIFQVRSPIAIYLEY</sequence>
<dbReference type="CDD" id="cd04852">
    <property type="entry name" value="Peptidases_S8_3"/>
    <property type="match status" value="2"/>
</dbReference>
<dbReference type="Proteomes" id="UP000030645">
    <property type="component" value="Unassembled WGS sequence"/>
</dbReference>
<dbReference type="Gene3D" id="2.60.40.2310">
    <property type="match status" value="2"/>
</dbReference>
<dbReference type="PROSITE" id="PS00138">
    <property type="entry name" value="SUBTILASE_SER"/>
    <property type="match status" value="2"/>
</dbReference>
<feature type="active site" description="Charge relay system" evidence="9">
    <location>
        <position position="539"/>
    </location>
</feature>
<reference evidence="15" key="1">
    <citation type="submission" date="2013-01" db="EMBL/GenBank/DDBJ databases">
        <title>Draft Genome Sequence of a Mulberry Tree, Morus notabilis C.K. Schneid.</title>
        <authorList>
            <person name="He N."/>
            <person name="Zhao S."/>
        </authorList>
    </citation>
    <scope>NUCLEOTIDE SEQUENCE</scope>
</reference>
<evidence type="ECO:0000256" key="6">
    <source>
        <dbReference type="ARBA" id="ARBA00022801"/>
    </source>
</evidence>
<dbReference type="GO" id="GO:0009609">
    <property type="term" value="P:response to symbiotic bacterium"/>
    <property type="evidence" value="ECO:0007669"/>
    <property type="project" value="UniProtKB-ARBA"/>
</dbReference>
<keyword evidence="4 9" id="KW-0645">Protease</keyword>
<evidence type="ECO:0000256" key="4">
    <source>
        <dbReference type="ARBA" id="ARBA00022670"/>
    </source>
</evidence>
<evidence type="ECO:0008006" key="16">
    <source>
        <dbReference type="Google" id="ProtNLM"/>
    </source>
</evidence>
<evidence type="ECO:0000259" key="11">
    <source>
        <dbReference type="Pfam" id="PF00082"/>
    </source>
</evidence>
<dbReference type="GO" id="GO:0005576">
    <property type="term" value="C:extracellular region"/>
    <property type="evidence" value="ECO:0007669"/>
    <property type="project" value="UniProtKB-SubCell"/>
</dbReference>
<dbReference type="CDD" id="cd02120">
    <property type="entry name" value="PA_subtilisin_like"/>
    <property type="match status" value="2"/>
</dbReference>
<feature type="active site" description="Charge relay system" evidence="8 9">
    <location>
        <position position="1243"/>
    </location>
</feature>
<evidence type="ECO:0000256" key="8">
    <source>
        <dbReference type="PIRSR" id="PIRSR615500-1"/>
    </source>
</evidence>
<feature type="active site" description="Charge relay system" evidence="8 9">
    <location>
        <position position="849"/>
    </location>
</feature>
<keyword evidence="3" id="KW-0964">Secreted</keyword>
<dbReference type="Gene3D" id="3.40.50.200">
    <property type="entry name" value="Peptidase S8/S53 domain"/>
    <property type="match status" value="2"/>
</dbReference>
<comment type="similarity">
    <text evidence="2 9">Belongs to the peptidase S8 family.</text>
</comment>
<dbReference type="eggNOG" id="ENOG502QRA7">
    <property type="taxonomic scope" value="Eukaryota"/>
</dbReference>
<dbReference type="FunFam" id="3.30.70.80:FF:000002">
    <property type="entry name" value="Subtilisin-like protease SBT5.3"/>
    <property type="match status" value="2"/>
</dbReference>
<dbReference type="InterPro" id="IPR045051">
    <property type="entry name" value="SBT"/>
</dbReference>
<dbReference type="Pfam" id="PF00082">
    <property type="entry name" value="Peptidase_S8"/>
    <property type="match status" value="2"/>
</dbReference>
<evidence type="ECO:0000256" key="3">
    <source>
        <dbReference type="ARBA" id="ARBA00022525"/>
    </source>
</evidence>
<evidence type="ECO:0000256" key="5">
    <source>
        <dbReference type="ARBA" id="ARBA00022729"/>
    </source>
</evidence>
<dbReference type="PRINTS" id="PR00723">
    <property type="entry name" value="SUBTILISIN"/>
</dbReference>
<dbReference type="InterPro" id="IPR037045">
    <property type="entry name" value="S8pro/Inhibitor_I9_sf"/>
</dbReference>
<dbReference type="SUPFAM" id="SSF52743">
    <property type="entry name" value="Subtilisin-like"/>
    <property type="match status" value="2"/>
</dbReference>
<evidence type="ECO:0000256" key="2">
    <source>
        <dbReference type="ARBA" id="ARBA00011073"/>
    </source>
</evidence>
<dbReference type="FunFam" id="3.40.50.200:FF:000006">
    <property type="entry name" value="Subtilisin-like protease SBT1.5"/>
    <property type="match status" value="2"/>
</dbReference>
<dbReference type="GO" id="GO:0006508">
    <property type="term" value="P:proteolysis"/>
    <property type="evidence" value="ECO:0007669"/>
    <property type="project" value="UniProtKB-KW"/>
</dbReference>
<dbReference type="Pfam" id="PF17766">
    <property type="entry name" value="fn3_6"/>
    <property type="match status" value="2"/>
</dbReference>
<evidence type="ECO:0000256" key="1">
    <source>
        <dbReference type="ARBA" id="ARBA00004613"/>
    </source>
</evidence>
<dbReference type="InterPro" id="IPR000209">
    <property type="entry name" value="Peptidase_S8/S53_dom"/>
</dbReference>
<dbReference type="SMR" id="W9RZJ2"/>
<keyword evidence="15" id="KW-1185">Reference proteome</keyword>
<dbReference type="Pfam" id="PF05922">
    <property type="entry name" value="Inhibitor_I9"/>
    <property type="match status" value="2"/>
</dbReference>
<proteinExistence type="inferred from homology"/>
<evidence type="ECO:0000256" key="9">
    <source>
        <dbReference type="PROSITE-ProRule" id="PRU01240"/>
    </source>
</evidence>
<dbReference type="InterPro" id="IPR015500">
    <property type="entry name" value="Peptidase_S8_subtilisin-rel"/>
</dbReference>
<dbReference type="InterPro" id="IPR041469">
    <property type="entry name" value="Subtilisin-like_FN3"/>
</dbReference>
<dbReference type="EMBL" id="KE345859">
    <property type="protein sequence ID" value="EXC19365.1"/>
    <property type="molecule type" value="Genomic_DNA"/>
</dbReference>
<feature type="domain" description="Subtilisin-like protease fibronectin type-III" evidence="13">
    <location>
        <begin position="645"/>
        <end position="741"/>
    </location>
</feature>
<keyword evidence="6 9" id="KW-0378">Hydrolase</keyword>
<feature type="domain" description="Inhibitor I9" evidence="12">
    <location>
        <begin position="743"/>
        <end position="820"/>
    </location>
</feature>
<dbReference type="Gene3D" id="3.30.70.80">
    <property type="entry name" value="Peptidase S8 propeptide/proteinase inhibitor I9"/>
    <property type="match status" value="2"/>
</dbReference>
<evidence type="ECO:0000313" key="14">
    <source>
        <dbReference type="EMBL" id="EXC19365.1"/>
    </source>
</evidence>
<evidence type="ECO:0000256" key="10">
    <source>
        <dbReference type="SAM" id="SignalP"/>
    </source>
</evidence>
<accession>W9RZJ2</accession>
<feature type="domain" description="Subtilisin-like protease fibronectin type-III" evidence="13">
    <location>
        <begin position="1364"/>
        <end position="1460"/>
    </location>
</feature>
<dbReference type="InterPro" id="IPR023828">
    <property type="entry name" value="Peptidase_S8_Ser-AS"/>
</dbReference>
<feature type="signal peptide" evidence="10">
    <location>
        <begin position="1"/>
        <end position="25"/>
    </location>
</feature>
<organism evidence="14 15">
    <name type="scientific">Morus notabilis</name>
    <dbReference type="NCBI Taxonomy" id="981085"/>
    <lineage>
        <taxon>Eukaryota</taxon>
        <taxon>Viridiplantae</taxon>
        <taxon>Streptophyta</taxon>
        <taxon>Embryophyta</taxon>
        <taxon>Tracheophyta</taxon>
        <taxon>Spermatophyta</taxon>
        <taxon>Magnoliopsida</taxon>
        <taxon>eudicotyledons</taxon>
        <taxon>Gunneridae</taxon>
        <taxon>Pentapetalae</taxon>
        <taxon>rosids</taxon>
        <taxon>fabids</taxon>
        <taxon>Rosales</taxon>
        <taxon>Moraceae</taxon>
        <taxon>Moreae</taxon>
        <taxon>Morus</taxon>
    </lineage>
</organism>
<dbReference type="InterPro" id="IPR034197">
    <property type="entry name" value="Peptidases_S8_3"/>
</dbReference>
<evidence type="ECO:0000313" key="15">
    <source>
        <dbReference type="Proteomes" id="UP000030645"/>
    </source>
</evidence>
<feature type="domain" description="Peptidase S8/S53" evidence="11">
    <location>
        <begin position="841"/>
        <end position="1284"/>
    </location>
</feature>
<feature type="active site" description="Charge relay system" evidence="9">
    <location>
        <position position="201"/>
    </location>
</feature>
<feature type="active site" description="Charge relay system" evidence="9">
    <location>
        <position position="137"/>
    </location>
</feature>
<comment type="subcellular location">
    <subcellularLocation>
        <location evidence="1">Secreted</location>
    </subcellularLocation>
</comment>